<feature type="region of interest" description="Disordered" evidence="1">
    <location>
        <begin position="1091"/>
        <end position="1116"/>
    </location>
</feature>
<feature type="region of interest" description="Disordered" evidence="1">
    <location>
        <begin position="558"/>
        <end position="618"/>
    </location>
</feature>
<dbReference type="InterPro" id="IPR018846">
    <property type="entry name" value="Beta-prop_RSE1/DDB1/CPSF1_1st"/>
</dbReference>
<comment type="caution">
    <text evidence="3">The sequence shown here is derived from an EMBL/GenBank/DDBJ whole genome shotgun (WGS) entry which is preliminary data.</text>
</comment>
<feature type="domain" description="RSE1/DDB1/CPSF1 first beta-propeller" evidence="2">
    <location>
        <begin position="1128"/>
        <end position="1515"/>
    </location>
</feature>
<name>A0ABR0BL99_PURLI</name>
<dbReference type="InterPro" id="IPR015943">
    <property type="entry name" value="WD40/YVTN_repeat-like_dom_sf"/>
</dbReference>
<feature type="compositionally biased region" description="Basic residues" evidence="1">
    <location>
        <begin position="847"/>
        <end position="856"/>
    </location>
</feature>
<feature type="compositionally biased region" description="Polar residues" evidence="1">
    <location>
        <begin position="705"/>
        <end position="715"/>
    </location>
</feature>
<dbReference type="EMBL" id="JAWRVI010000059">
    <property type="protein sequence ID" value="KAK4083202.1"/>
    <property type="molecule type" value="Genomic_DNA"/>
</dbReference>
<keyword evidence="4" id="KW-1185">Reference proteome</keyword>
<dbReference type="Pfam" id="PF10433">
    <property type="entry name" value="Beta-prop_RSE1_1st"/>
    <property type="match status" value="1"/>
</dbReference>
<dbReference type="Proteomes" id="UP001287286">
    <property type="component" value="Unassembled WGS sequence"/>
</dbReference>
<organism evidence="3 4">
    <name type="scientific">Purpureocillium lilacinum</name>
    <name type="common">Paecilomyces lilacinus</name>
    <dbReference type="NCBI Taxonomy" id="33203"/>
    <lineage>
        <taxon>Eukaryota</taxon>
        <taxon>Fungi</taxon>
        <taxon>Dikarya</taxon>
        <taxon>Ascomycota</taxon>
        <taxon>Pezizomycotina</taxon>
        <taxon>Sordariomycetes</taxon>
        <taxon>Hypocreomycetidae</taxon>
        <taxon>Hypocreales</taxon>
        <taxon>Ophiocordycipitaceae</taxon>
        <taxon>Purpureocillium</taxon>
    </lineage>
</organism>
<sequence>MNTRGDMLCYPIQRERQLPRHCTLALSSESNEKAAQDSSQSTEKVITVRPQGQRPFLRALKSVCCRITRPAPSQSPGPGEERASSLSYNAPSEIARLHWHLVATEDIVKCSLLALPKKSLWRDARAVDCLRLDAHGLADDVPAEIPEYMVQGVLISPTNKSVTPRRQGPDINGHQSTACVDDAICLVAQALPLKADASLPQTAFADPMACQMPDSATQGRHIFDPGPHLAVKDGRWTLASAYQLGGGAVKFSACPIGRPRCFRSKADTVGASTALHHVLEGAHRVDSSRIGPKTYTLRSAPVARAICQNLVAPSYDCPSGRNLARQDQKHPRLSPTTTSIKAIVEPSRAAIMYCWERHLDLVAAQRAPLPLRLPCQIRQFPQGPSLKLAARHDERSFARYTTLSTEAVLISSSRQCRVFQIKARRLSPRVASGREEGTEVGACHTTGSGCQVPRLQAVDIGGIVYEKPDGVEPPLTEAGHLRQCIDCLDNSGPERDVRLSVSGGRNHRQCVVSSHEAGVAEVVARSRVGGGWGASMRTLAPLDRRQLAAMYRHEHDVGAQNKLPAKRVRPGEERGGKGTGLIPPEEARPCPTRVSEGVPLAAGAPSEPRAPPPASPQPAASRWCLVEFALRANLGFASEVPGNTALSGQHCGQIPWSREAESSGVGMSWMAGCGRGGLHVKRPPEEVVLVRTHPFGLNKAKSDARGSQSGDSAPQFQARAASRGSSVGIHVSVSVGGDCLIHDGSWTGTPLRRPPPAPPPARAVRWDLLVIAPPTYLGSHIDPGAFAVPGRLAAGGPTCSSGRGAAHLPRTLRYLGIQAVQPATPARHVHVRARSSGTPTHADHLRYSHSRTHAGTHPRTPTTPTTSTSTFTSTPAHTHTDARSLAARQPGQADKHTPLAHTHTTLQYQAGACKRIHACIAVLAAGAPSGTIHEERGYRTGLNEGNGLLHQVCGPLPTTSSPRASCGKSWPALRLDAQGTFAHPLPTASDVACSYLDLRCSLGSRPRLLPYPKRTAAHKLPPAFIPSSSNSSCNSSRDTSNDASKADRHPERNSNCGCHLIRGGGANNCTNQVTNLSFPRRALGGIQSNMPRRVASPTRRGAFAAGPARYNGTGTGTVRSADDNLQDHFVQINELRSDGQLHQVARKCDFGARIRSAAVLGDPLEHGLDDETSDAIVKAEDSDTAMPDASESPACAREGLLPPKLLVLALDTGDIVFLFLKKSRHSTLEFVVSKYKTPRKISFLGFHLAVDPSSRYMAASSPDGILVMYEINDMSTLNAQYKSTGSFAPVKSVRLRAIHGVVHKLEFLYPRLADDYHIILILIVIREDRRHAEPVTRMVTYEWEVGDSLKEVFAEEKMGNRLPKEHKMPLLLIPLRFNNAFFTVSSKFVGIVKDCLSGAPVFESLRTDPPSRTDLHQGSAAPLWTAWSRPFRRRGYFERTDIIYLAREDGAIIHIEIEANDLVPSVTNVGCLNSNINTAFATAYDVFSDILIIGGDSGPGGVWKLAPRSELEQVSILPNWSPVVDAATNAPRPTIENVVNTSGEGRQPNPQKAMPRPETLFTASGRGLKGSVTQWRWGVQGRIGLDIETGEPIRQSWAFALQSQGRRGLSALLSLPHSSAVLSFSEDFNQVTPLTGDDTPFDVTCRTLAARESPSGTIVQVTERLVTLINGQACSRFSFDLMLGQEGFAADHASVADDTVVVSTHGPEGSQLHTFTKTGARIIRGNSWNVEGEVTCVSLFTASNNAFVIAGSVLDGVSRISAYSTDGILAASEALVRHTDKDPDFEPLTSICVASQDRGDVHIVAGTRCGHLLRVTIFASGLERVTWSAETIGVAPVEVYPCSGPFDGTTAALMCCDNNLSIMMDFSAKSGMFRKKHYIWLTDANDASMSPPAVHSVASLSLNLSGYPGHMSLMIQAGSRLLLAEIWPHVGPVPRSIPVGGTPTRIIYSHTWNCLVVALLQGDRPTLAFVDPDSGETLSVPSDKDHNPSDFVSGLGYPGDRIYGLYEWLYVKDGRTFAFILVATKDGRLLIISVNRVKARAGDGQVKRLHYWTRYKKVLGEPIYSIVGDDLGIIYCVDKVVHWEVLDLVEKKLRPMGAYRLDSPATSLQVVQGHVFALTTLHSLEIIDYKTSGTGDMALIHSDRITRRTTHMIGAGPLSDRPDRWPVTLLSDQRGGIAGIWIPWHQRYKEFKVVFEGLLPTAVRRFVALRGKPLWLADGRETLYGTVPCTSYGADIVGVSLDGSLQHFTLLDFDLWRFLYLIQSMARRSPQVCSVAITPAPGNSGRGGGDETLEDNYDWDGELGELEPSLHPGLMHIDGDILERCLQRRALEELVQDAGRFRLFCQYLDRLEGGRHTRGFEADSTGDEERRGRYLGLAYEILAYLLDVVM</sequence>
<feature type="compositionally biased region" description="Low complexity" evidence="1">
    <location>
        <begin position="1027"/>
        <end position="1038"/>
    </location>
</feature>
<feature type="region of interest" description="Disordered" evidence="1">
    <location>
        <begin position="698"/>
        <end position="719"/>
    </location>
</feature>
<evidence type="ECO:0000259" key="2">
    <source>
        <dbReference type="Pfam" id="PF10433"/>
    </source>
</evidence>
<feature type="compositionally biased region" description="Low complexity" evidence="1">
    <location>
        <begin position="857"/>
        <end position="877"/>
    </location>
</feature>
<feature type="region of interest" description="Disordered" evidence="1">
    <location>
        <begin position="832"/>
        <end position="879"/>
    </location>
</feature>
<dbReference type="Gene3D" id="2.130.10.10">
    <property type="entry name" value="YVTN repeat-like/Quinoprotein amine dehydrogenase"/>
    <property type="match status" value="2"/>
</dbReference>
<dbReference type="PANTHER" id="PTHR10644">
    <property type="entry name" value="DNA REPAIR/RNA PROCESSING CPSF FAMILY"/>
    <property type="match status" value="1"/>
</dbReference>
<gene>
    <name evidence="3" type="ORF">Purlil1_10894</name>
</gene>
<evidence type="ECO:0000256" key="1">
    <source>
        <dbReference type="SAM" id="MobiDB-lite"/>
    </source>
</evidence>
<feature type="region of interest" description="Disordered" evidence="1">
    <location>
        <begin position="1020"/>
        <end position="1052"/>
    </location>
</feature>
<accession>A0ABR0BL99</accession>
<dbReference type="InterPro" id="IPR050358">
    <property type="entry name" value="RSE1/DDB1/CFT1"/>
</dbReference>
<reference evidence="3 4" key="1">
    <citation type="journal article" date="2024" name="Microbiol. Resour. Announc.">
        <title>Genome annotations for the ascomycete fungi Trichoderma harzianum, Trichoderma aggressivum, and Purpureocillium lilacinum.</title>
        <authorList>
            <person name="Beijen E.P.W."/>
            <person name="Ohm R.A."/>
        </authorList>
    </citation>
    <scope>NUCLEOTIDE SEQUENCE [LARGE SCALE GENOMIC DNA]</scope>
    <source>
        <strain evidence="3 4">CBS 150709</strain>
    </source>
</reference>
<proteinExistence type="predicted"/>
<evidence type="ECO:0000313" key="4">
    <source>
        <dbReference type="Proteomes" id="UP001287286"/>
    </source>
</evidence>
<protein>
    <recommendedName>
        <fullName evidence="2">RSE1/DDB1/CPSF1 first beta-propeller domain-containing protein</fullName>
    </recommendedName>
</protein>
<evidence type="ECO:0000313" key="3">
    <source>
        <dbReference type="EMBL" id="KAK4083202.1"/>
    </source>
</evidence>